<organism evidence="2 3">
    <name type="scientific">Streptomyces luteosporeus</name>
    <dbReference type="NCBI Taxonomy" id="173856"/>
    <lineage>
        <taxon>Bacteria</taxon>
        <taxon>Bacillati</taxon>
        <taxon>Actinomycetota</taxon>
        <taxon>Actinomycetes</taxon>
        <taxon>Kitasatosporales</taxon>
        <taxon>Streptomycetaceae</taxon>
        <taxon>Streptomyces</taxon>
    </lineage>
</organism>
<dbReference type="PANTHER" id="PTHR35040">
    <property type="match status" value="1"/>
</dbReference>
<dbReference type="Pfam" id="PF12138">
    <property type="entry name" value="Spherulin4"/>
    <property type="match status" value="1"/>
</dbReference>
<feature type="compositionally biased region" description="Basic and acidic residues" evidence="1">
    <location>
        <begin position="224"/>
        <end position="235"/>
    </location>
</feature>
<dbReference type="EMBL" id="BAAASL010000003">
    <property type="protein sequence ID" value="GAA2710712.1"/>
    <property type="molecule type" value="Genomic_DNA"/>
</dbReference>
<feature type="region of interest" description="Disordered" evidence="1">
    <location>
        <begin position="204"/>
        <end position="235"/>
    </location>
</feature>
<evidence type="ECO:0000313" key="2">
    <source>
        <dbReference type="EMBL" id="GAA2710712.1"/>
    </source>
</evidence>
<reference evidence="2 3" key="1">
    <citation type="journal article" date="2019" name="Int. J. Syst. Evol. Microbiol.">
        <title>The Global Catalogue of Microorganisms (GCM) 10K type strain sequencing project: providing services to taxonomists for standard genome sequencing and annotation.</title>
        <authorList>
            <consortium name="The Broad Institute Genomics Platform"/>
            <consortium name="The Broad Institute Genome Sequencing Center for Infectious Disease"/>
            <person name="Wu L."/>
            <person name="Ma J."/>
        </authorList>
    </citation>
    <scope>NUCLEOTIDE SEQUENCE [LARGE SCALE GENOMIC DNA]</scope>
    <source>
        <strain evidence="2 3">JCM 4542</strain>
    </source>
</reference>
<dbReference type="InterPro" id="IPR021986">
    <property type="entry name" value="Spherulin4"/>
</dbReference>
<dbReference type="RefSeq" id="WP_344433578.1">
    <property type="nucleotide sequence ID" value="NZ_BAAASL010000003.1"/>
</dbReference>
<sequence length="235" mass="25723">MTSGRLLVPLYVHPGEGPQAWEALLREAPRLHAVVLNAADGPGDRPDPAFRAVAGRLRAAGVALLGYVDTGYGRRRTRAVVADVRRHRRWYEVDGVFLDQVPVHAAHLPRYRRLVLAARVLGARSAVLNPGTHPDPGYAELADVLVTFEGTWEDYRRARVPAWTADHPPERFCHLVHAVPEGRAHEVARTAAVRGAGVHCAVPGTGANPWRSAPPPAGAQEMQEQEREQERGGTR</sequence>
<protein>
    <submittedName>
        <fullName evidence="2">Spherulation-specific family 4 protein</fullName>
    </submittedName>
</protein>
<name>A0ABN3TLF4_9ACTN</name>
<accession>A0ABN3TLF4</accession>
<dbReference type="PANTHER" id="PTHR35040:SF9">
    <property type="entry name" value="4-LIKE CELL SURFACE PROTEIN, PUTATIVE (AFU_ORTHOLOGUE AFUA_4G14080)-RELATED"/>
    <property type="match status" value="1"/>
</dbReference>
<proteinExistence type="predicted"/>
<evidence type="ECO:0000313" key="3">
    <source>
        <dbReference type="Proteomes" id="UP001500886"/>
    </source>
</evidence>
<evidence type="ECO:0000256" key="1">
    <source>
        <dbReference type="SAM" id="MobiDB-lite"/>
    </source>
</evidence>
<gene>
    <name evidence="2" type="ORF">GCM10010315_11060</name>
</gene>
<dbReference type="Proteomes" id="UP001500886">
    <property type="component" value="Unassembled WGS sequence"/>
</dbReference>
<keyword evidence="3" id="KW-1185">Reference proteome</keyword>
<comment type="caution">
    <text evidence="2">The sequence shown here is derived from an EMBL/GenBank/DDBJ whole genome shotgun (WGS) entry which is preliminary data.</text>
</comment>